<proteinExistence type="predicted"/>
<dbReference type="InterPro" id="IPR027417">
    <property type="entry name" value="P-loop_NTPase"/>
</dbReference>
<organism evidence="2 3">
    <name type="scientific">Thiothrix nivea (strain ATCC 35100 / DSM 5205 / JP2)</name>
    <dbReference type="NCBI Taxonomy" id="870187"/>
    <lineage>
        <taxon>Bacteria</taxon>
        <taxon>Pseudomonadati</taxon>
        <taxon>Pseudomonadota</taxon>
        <taxon>Gammaproteobacteria</taxon>
        <taxon>Thiotrichales</taxon>
        <taxon>Thiotrichaceae</taxon>
        <taxon>Thiothrix</taxon>
    </lineage>
</organism>
<evidence type="ECO:0000313" key="2">
    <source>
        <dbReference type="EMBL" id="EIJ37043.1"/>
    </source>
</evidence>
<name>A0A656HL66_THINJ</name>
<evidence type="ECO:0000313" key="3">
    <source>
        <dbReference type="Proteomes" id="UP000005317"/>
    </source>
</evidence>
<dbReference type="PIRSF" id="PIRSF009320">
    <property type="entry name" value="Nuc_binding_HP_1000"/>
    <property type="match status" value="1"/>
</dbReference>
<keyword evidence="3" id="KW-1185">Reference proteome</keyword>
<dbReference type="PANTHER" id="PTHR13696:SF96">
    <property type="entry name" value="COBQ_COBB_MIND_PARA NUCLEOTIDE BINDING DOMAIN-CONTAINING PROTEIN"/>
    <property type="match status" value="1"/>
</dbReference>
<dbReference type="AlphaFoldDB" id="A0A656HL66"/>
<evidence type="ECO:0000259" key="1">
    <source>
        <dbReference type="Pfam" id="PF01656"/>
    </source>
</evidence>
<dbReference type="Proteomes" id="UP000005317">
    <property type="component" value="Unassembled WGS sequence"/>
</dbReference>
<dbReference type="InterPro" id="IPR048089">
    <property type="entry name" value="McdA"/>
</dbReference>
<dbReference type="EMBL" id="JH651381">
    <property type="protein sequence ID" value="EIJ37043.1"/>
    <property type="molecule type" value="Genomic_DNA"/>
</dbReference>
<accession>A0A656HL66</accession>
<sequence length="210" mass="22196">MKQSPVKSLVFLSQKGGSGKTTLSVHTAVTAQENGERVVVIDTDPQQSAMTWASARESDSPPVASISAAEIDKVLEAARQERMSLAVVDTAPHATPEASRIAQIADLIAIPVRPSAFDIAAAGNAVEIARAAGTKTVFVLSACPFRSPEIAETREVLAGYGLPIAPVDITERRAFARAVASGRAVTEFESDGKAAEEIRALWEWLKGQMA</sequence>
<dbReference type="Gene3D" id="3.40.50.300">
    <property type="entry name" value="P-loop containing nucleotide triphosphate hydrolases"/>
    <property type="match status" value="1"/>
</dbReference>
<dbReference type="CDD" id="cd02042">
    <property type="entry name" value="ParAB_family"/>
    <property type="match status" value="1"/>
</dbReference>
<dbReference type="InterPro" id="IPR050678">
    <property type="entry name" value="DNA_Partitioning_ATPase"/>
</dbReference>
<protein>
    <submittedName>
        <fullName evidence="2">Cobyrinic acid ac-diamide synthase</fullName>
    </submittedName>
</protein>
<reference evidence="3" key="1">
    <citation type="journal article" date="2011" name="Stand. Genomic Sci.">
        <title>Genome sequence of the filamentous, gliding Thiothrix nivea neotype strain (JP2(T)).</title>
        <authorList>
            <person name="Lapidus A."/>
            <person name="Nolan M."/>
            <person name="Lucas S."/>
            <person name="Glavina Del Rio T."/>
            <person name="Tice H."/>
            <person name="Cheng J.F."/>
            <person name="Tapia R."/>
            <person name="Han C."/>
            <person name="Goodwin L."/>
            <person name="Pitluck S."/>
            <person name="Liolios K."/>
            <person name="Pagani I."/>
            <person name="Ivanova N."/>
            <person name="Huntemann M."/>
            <person name="Mavromatis K."/>
            <person name="Mikhailova N."/>
            <person name="Pati A."/>
            <person name="Chen A."/>
            <person name="Palaniappan K."/>
            <person name="Land M."/>
            <person name="Brambilla E.M."/>
            <person name="Rohde M."/>
            <person name="Abt B."/>
            <person name="Verbarg S."/>
            <person name="Goker M."/>
            <person name="Bristow J."/>
            <person name="Eisen J.A."/>
            <person name="Markowitz V."/>
            <person name="Hugenholtz P."/>
            <person name="Kyrpides N.C."/>
            <person name="Klenk H.P."/>
            <person name="Woyke T."/>
        </authorList>
    </citation>
    <scope>NUCLEOTIDE SEQUENCE [LARGE SCALE GENOMIC DNA]</scope>
    <source>
        <strain evidence="3">ATCC 35100 / DSM 5205 / JP2</strain>
    </source>
</reference>
<dbReference type="NCBIfam" id="NF041546">
    <property type="entry name" value="ParA_partition"/>
    <property type="match status" value="1"/>
</dbReference>
<dbReference type="PANTHER" id="PTHR13696">
    <property type="entry name" value="P-LOOP CONTAINING NUCLEOSIDE TRIPHOSPHATE HYDROLASE"/>
    <property type="match status" value="1"/>
</dbReference>
<feature type="domain" description="CobQ/CobB/MinD/ParA nucleotide binding" evidence="1">
    <location>
        <begin position="10"/>
        <end position="97"/>
    </location>
</feature>
<dbReference type="InterPro" id="IPR002586">
    <property type="entry name" value="CobQ/CobB/MinD/ParA_Nub-bd_dom"/>
</dbReference>
<dbReference type="SUPFAM" id="SSF52540">
    <property type="entry name" value="P-loop containing nucleoside triphosphate hydrolases"/>
    <property type="match status" value="1"/>
</dbReference>
<dbReference type="Pfam" id="PF01656">
    <property type="entry name" value="CbiA"/>
    <property type="match status" value="1"/>
</dbReference>
<gene>
    <name evidence="2" type="ORF">Thini_0028</name>
</gene>